<evidence type="ECO:0000259" key="6">
    <source>
        <dbReference type="PROSITE" id="PS50977"/>
    </source>
</evidence>
<feature type="domain" description="HTH tetR-type" evidence="6">
    <location>
        <begin position="8"/>
        <end position="68"/>
    </location>
</feature>
<feature type="region of interest" description="Disordered" evidence="5">
    <location>
        <begin position="208"/>
        <end position="240"/>
    </location>
</feature>
<dbReference type="SUPFAM" id="SSF46689">
    <property type="entry name" value="Homeodomain-like"/>
    <property type="match status" value="1"/>
</dbReference>
<dbReference type="InterPro" id="IPR047923">
    <property type="entry name" value="ArpA-like"/>
</dbReference>
<evidence type="ECO:0000256" key="4">
    <source>
        <dbReference type="PROSITE-ProRule" id="PRU00335"/>
    </source>
</evidence>
<dbReference type="PRINTS" id="PR00455">
    <property type="entry name" value="HTHTETR"/>
</dbReference>
<keyword evidence="8" id="KW-1185">Reference proteome</keyword>
<dbReference type="RefSeq" id="WP_260220492.1">
    <property type="nucleotide sequence ID" value="NZ_JAJAGO010000012.1"/>
</dbReference>
<keyword evidence="1" id="KW-0805">Transcription regulation</keyword>
<dbReference type="Proteomes" id="UP001156389">
    <property type="component" value="Unassembled WGS sequence"/>
</dbReference>
<dbReference type="PANTHER" id="PTHR30055">
    <property type="entry name" value="HTH-TYPE TRANSCRIPTIONAL REGULATOR RUTR"/>
    <property type="match status" value="1"/>
</dbReference>
<organism evidence="7 8">
    <name type="scientific">Streptomyces gossypii</name>
    <dbReference type="NCBI Taxonomy" id="2883101"/>
    <lineage>
        <taxon>Bacteria</taxon>
        <taxon>Bacillati</taxon>
        <taxon>Actinomycetota</taxon>
        <taxon>Actinomycetes</taxon>
        <taxon>Kitasatosporales</taxon>
        <taxon>Streptomycetaceae</taxon>
        <taxon>Streptomyces</taxon>
    </lineage>
</organism>
<evidence type="ECO:0000256" key="1">
    <source>
        <dbReference type="ARBA" id="ARBA00023015"/>
    </source>
</evidence>
<dbReference type="EMBL" id="JAJAGO010000012">
    <property type="protein sequence ID" value="MCT2593144.1"/>
    <property type="molecule type" value="Genomic_DNA"/>
</dbReference>
<dbReference type="PROSITE" id="PS50977">
    <property type="entry name" value="HTH_TETR_2"/>
    <property type="match status" value="1"/>
</dbReference>
<dbReference type="InterPro" id="IPR009057">
    <property type="entry name" value="Homeodomain-like_sf"/>
</dbReference>
<name>A0ABT2JZ09_9ACTN</name>
<dbReference type="SUPFAM" id="SSF48498">
    <property type="entry name" value="Tetracyclin repressor-like, C-terminal domain"/>
    <property type="match status" value="1"/>
</dbReference>
<dbReference type="PANTHER" id="PTHR30055:SF234">
    <property type="entry name" value="HTH-TYPE TRANSCRIPTIONAL REGULATOR BETI"/>
    <property type="match status" value="1"/>
</dbReference>
<evidence type="ECO:0000313" key="7">
    <source>
        <dbReference type="EMBL" id="MCT2593144.1"/>
    </source>
</evidence>
<dbReference type="NCBIfam" id="NF041196">
    <property type="entry name" value="ScbR_bind_reg"/>
    <property type="match status" value="1"/>
</dbReference>
<dbReference type="Gene3D" id="1.10.357.10">
    <property type="entry name" value="Tetracycline Repressor, domain 2"/>
    <property type="match status" value="1"/>
</dbReference>
<dbReference type="InterPro" id="IPR050109">
    <property type="entry name" value="HTH-type_TetR-like_transc_reg"/>
</dbReference>
<keyword evidence="2 4" id="KW-0238">DNA-binding</keyword>
<evidence type="ECO:0000256" key="3">
    <source>
        <dbReference type="ARBA" id="ARBA00023163"/>
    </source>
</evidence>
<dbReference type="PROSITE" id="PS01081">
    <property type="entry name" value="HTH_TETR_1"/>
    <property type="match status" value="1"/>
</dbReference>
<keyword evidence="3" id="KW-0804">Transcription</keyword>
<evidence type="ECO:0000256" key="2">
    <source>
        <dbReference type="ARBA" id="ARBA00023125"/>
    </source>
</evidence>
<comment type="caution">
    <text evidence="7">The sequence shown here is derived from an EMBL/GenBank/DDBJ whole genome shotgun (WGS) entry which is preliminary data.</text>
</comment>
<feature type="DNA-binding region" description="H-T-H motif" evidence="4">
    <location>
        <begin position="31"/>
        <end position="50"/>
    </location>
</feature>
<evidence type="ECO:0000313" key="8">
    <source>
        <dbReference type="Proteomes" id="UP001156389"/>
    </source>
</evidence>
<evidence type="ECO:0000256" key="5">
    <source>
        <dbReference type="SAM" id="MobiDB-lite"/>
    </source>
</evidence>
<dbReference type="InterPro" id="IPR001647">
    <property type="entry name" value="HTH_TetR"/>
</dbReference>
<dbReference type="InterPro" id="IPR036271">
    <property type="entry name" value="Tet_transcr_reg_TetR-rel_C_sf"/>
</dbReference>
<protein>
    <submittedName>
        <fullName evidence="7">TetR/AcrR family transcriptional regulator</fullName>
    </submittedName>
</protein>
<proteinExistence type="predicted"/>
<sequence>MARQERANRTRAAILEAAAAVLAERGYEAATIADILLRADVTKGALYFHFSSKEDLARGVLAYAVTTDGVPEQACKLQEVVDVSMVLAHRMPREVVLRAASRLAADQSSREIFHAPYSEWTGLVANLLGQARAQGELLPHVVPEDTAAILVGSFTGLSLTSQAATNLECLERQIGLLYDHMLPAIAVPGILGRLDTRPDRGARVVAAVTDHPAAEAETPETAARDDPAEGPLASRTPAGA</sequence>
<gene>
    <name evidence="7" type="ORF">LHJ74_25110</name>
</gene>
<accession>A0ABT2JZ09</accession>
<dbReference type="InterPro" id="IPR023772">
    <property type="entry name" value="DNA-bd_HTH_TetR-type_CS"/>
</dbReference>
<reference evidence="7 8" key="1">
    <citation type="submission" date="2021-10" db="EMBL/GenBank/DDBJ databases">
        <title>Streptomyces gossypii sp. nov., isolated from soil collected from cotton field.</title>
        <authorList>
            <person name="Ge X."/>
            <person name="Chen X."/>
            <person name="Liu W."/>
        </authorList>
    </citation>
    <scope>NUCLEOTIDE SEQUENCE [LARGE SCALE GENOMIC DNA]</scope>
    <source>
        <strain evidence="7 8">N2-109</strain>
    </source>
</reference>
<dbReference type="Pfam" id="PF00440">
    <property type="entry name" value="TetR_N"/>
    <property type="match status" value="1"/>
</dbReference>